<dbReference type="InterPro" id="IPR039424">
    <property type="entry name" value="SBP_5"/>
</dbReference>
<dbReference type="InterPro" id="IPR030678">
    <property type="entry name" value="Peptide/Ni-bd"/>
</dbReference>
<protein>
    <submittedName>
        <fullName evidence="3">Peptide/nickel transport system substrate-binding protein</fullName>
    </submittedName>
</protein>
<dbReference type="InterPro" id="IPR000914">
    <property type="entry name" value="SBP_5_dom"/>
</dbReference>
<organism evidence="3 4">
    <name type="scientific">Catenuloplanes nepalensis</name>
    <dbReference type="NCBI Taxonomy" id="587533"/>
    <lineage>
        <taxon>Bacteria</taxon>
        <taxon>Bacillati</taxon>
        <taxon>Actinomycetota</taxon>
        <taxon>Actinomycetes</taxon>
        <taxon>Micromonosporales</taxon>
        <taxon>Micromonosporaceae</taxon>
        <taxon>Catenuloplanes</taxon>
    </lineage>
</organism>
<reference evidence="3 4" key="1">
    <citation type="submission" date="2023-07" db="EMBL/GenBank/DDBJ databases">
        <title>Sequencing the genomes of 1000 actinobacteria strains.</title>
        <authorList>
            <person name="Klenk H.-P."/>
        </authorList>
    </citation>
    <scope>NUCLEOTIDE SEQUENCE [LARGE SCALE GENOMIC DNA]</scope>
    <source>
        <strain evidence="3 4">DSM 44710</strain>
    </source>
</reference>
<dbReference type="CDD" id="cd08506">
    <property type="entry name" value="PBP2_clavulanate_OppA2"/>
    <property type="match status" value="1"/>
</dbReference>
<dbReference type="Gene3D" id="3.10.105.10">
    <property type="entry name" value="Dipeptide-binding Protein, Domain 3"/>
    <property type="match status" value="1"/>
</dbReference>
<feature type="chain" id="PRO_5045449251" evidence="1">
    <location>
        <begin position="23"/>
        <end position="550"/>
    </location>
</feature>
<dbReference type="PIRSF" id="PIRSF002741">
    <property type="entry name" value="MppA"/>
    <property type="match status" value="1"/>
</dbReference>
<dbReference type="EMBL" id="JAUSRA010000001">
    <property type="protein sequence ID" value="MDP9795066.1"/>
    <property type="molecule type" value="Genomic_DNA"/>
</dbReference>
<name>A0ABT9MVN2_9ACTN</name>
<accession>A0ABT9MVN2</accession>
<dbReference type="PANTHER" id="PTHR30290:SF83">
    <property type="entry name" value="ABC TRANSPORTER SUBSTRATE-BINDING PROTEIN"/>
    <property type="match status" value="1"/>
</dbReference>
<dbReference type="Gene3D" id="3.40.190.10">
    <property type="entry name" value="Periplasmic binding protein-like II"/>
    <property type="match status" value="1"/>
</dbReference>
<proteinExistence type="predicted"/>
<comment type="caution">
    <text evidence="3">The sequence shown here is derived from an EMBL/GenBank/DDBJ whole genome shotgun (WGS) entry which is preliminary data.</text>
</comment>
<evidence type="ECO:0000313" key="3">
    <source>
        <dbReference type="EMBL" id="MDP9795066.1"/>
    </source>
</evidence>
<evidence type="ECO:0000256" key="1">
    <source>
        <dbReference type="SAM" id="SignalP"/>
    </source>
</evidence>
<feature type="signal peptide" evidence="1">
    <location>
        <begin position="1"/>
        <end position="22"/>
    </location>
</feature>
<feature type="domain" description="Solute-binding protein family 5" evidence="2">
    <location>
        <begin position="82"/>
        <end position="465"/>
    </location>
</feature>
<dbReference type="Pfam" id="PF00496">
    <property type="entry name" value="SBP_bac_5"/>
    <property type="match status" value="1"/>
</dbReference>
<dbReference type="PANTHER" id="PTHR30290">
    <property type="entry name" value="PERIPLASMIC BINDING COMPONENT OF ABC TRANSPORTER"/>
    <property type="match status" value="1"/>
</dbReference>
<dbReference type="PROSITE" id="PS51257">
    <property type="entry name" value="PROKAR_LIPOPROTEIN"/>
    <property type="match status" value="1"/>
</dbReference>
<sequence>MRARHTLAVAATVILGLTACNANPSAPPGETGAQKGGTLRILSSASEFNLDPAKSQTLAITSGGLVLRRLTTWDIGIGKSAKPVPDLATDTGTTTDGGKTWTYTLKDGLTYPDGSPITTRDIKYGLERSFAPELGGGLGYHKALLAGGDAYKGPYGGASLPSIATPDDRTITFTLKTAYGDWPWIASMPAFAPVPKASDDPADYGRKPVPSGPYQIESYTAGVEAVLSRNPAWKQETDPVRTAGPDKIIFQLGQDTTVAAQRLVANSGDDQSAFGANFVPPAQLAQAAANPAVKDRLVTSSPGALAYLAINTRRVTDVRVRQALNYAADKRAYQVASGGDLGGSLATTLITPGIPGRAQYNLYPADPAGDVDQAKRLLAEAGQPAPKLTLLTRSDGQWSSLAQALQQGYARAGIQVEIRTEEYESWFEHVTSGERDDYDLTLTSWQPDFPSPNGNIQPLFASSEIGGGGFNLARYSNPKVDALIEQATAEVDPTKSQALWAHADNLILQDAPVVPLIYTKNTFLRGSKVANFFIGEFPAYPNYLKASLTQ</sequence>
<keyword evidence="1" id="KW-0732">Signal</keyword>
<dbReference type="Proteomes" id="UP001240984">
    <property type="component" value="Unassembled WGS sequence"/>
</dbReference>
<dbReference type="SUPFAM" id="SSF53850">
    <property type="entry name" value="Periplasmic binding protein-like II"/>
    <property type="match status" value="1"/>
</dbReference>
<dbReference type="RefSeq" id="WP_306830564.1">
    <property type="nucleotide sequence ID" value="NZ_JAUSRA010000001.1"/>
</dbReference>
<gene>
    <name evidence="3" type="ORF">J2S43_003578</name>
</gene>
<evidence type="ECO:0000313" key="4">
    <source>
        <dbReference type="Proteomes" id="UP001240984"/>
    </source>
</evidence>
<evidence type="ECO:0000259" key="2">
    <source>
        <dbReference type="Pfam" id="PF00496"/>
    </source>
</evidence>
<keyword evidence="4" id="KW-1185">Reference proteome</keyword>